<sequence>MIPDNFLPRCHPHMLGEGGGVDISQCEALAKDMAELRGMGVILTLVGSYQVGAYRYTNLGDALAHARHQRVLPEKEPPSTGDGG</sequence>
<keyword evidence="2" id="KW-1185">Reference proteome</keyword>
<dbReference type="EMBL" id="JAGSPB010000002">
    <property type="protein sequence ID" value="MBV7266425.1"/>
    <property type="molecule type" value="Genomic_DNA"/>
</dbReference>
<comment type="caution">
    <text evidence="1">The sequence shown here is derived from an EMBL/GenBank/DDBJ whole genome shotgun (WGS) entry which is preliminary data.</text>
</comment>
<organism evidence="1 2">
    <name type="scientific">Erythrobacter ani</name>
    <dbReference type="NCBI Taxonomy" id="2827235"/>
    <lineage>
        <taxon>Bacteria</taxon>
        <taxon>Pseudomonadati</taxon>
        <taxon>Pseudomonadota</taxon>
        <taxon>Alphaproteobacteria</taxon>
        <taxon>Sphingomonadales</taxon>
        <taxon>Erythrobacteraceae</taxon>
        <taxon>Erythrobacter/Porphyrobacter group</taxon>
        <taxon>Erythrobacter</taxon>
    </lineage>
</organism>
<reference evidence="1 2" key="1">
    <citation type="submission" date="2021-04" db="EMBL/GenBank/DDBJ databases">
        <authorList>
            <person name="Pira H."/>
            <person name="Risdian C."/>
            <person name="Wink J."/>
        </authorList>
    </citation>
    <scope>NUCLEOTIDE SEQUENCE [LARGE SCALE GENOMIC DNA]</scope>
    <source>
        <strain evidence="1 2">WH131</strain>
    </source>
</reference>
<evidence type="ECO:0000313" key="2">
    <source>
        <dbReference type="Proteomes" id="UP000699975"/>
    </source>
</evidence>
<protein>
    <submittedName>
        <fullName evidence="1">Uncharacterized protein</fullName>
    </submittedName>
</protein>
<name>A0ABS6SN18_9SPHN</name>
<dbReference type="Proteomes" id="UP000699975">
    <property type="component" value="Unassembled WGS sequence"/>
</dbReference>
<evidence type="ECO:0000313" key="1">
    <source>
        <dbReference type="EMBL" id="MBV7266425.1"/>
    </source>
</evidence>
<gene>
    <name evidence="1" type="ORF">KCG45_09565</name>
</gene>
<proteinExistence type="predicted"/>
<accession>A0ABS6SN18</accession>
<dbReference type="RefSeq" id="WP_218317021.1">
    <property type="nucleotide sequence ID" value="NZ_JAGSPB010000002.1"/>
</dbReference>